<feature type="transmembrane region" description="Helical" evidence="1">
    <location>
        <begin position="337"/>
        <end position="354"/>
    </location>
</feature>
<reference evidence="2 3" key="1">
    <citation type="submission" date="2019-08" db="EMBL/GenBank/DDBJ databases">
        <title>Genome of Phaeodactylibacter luteus.</title>
        <authorList>
            <person name="Bowman J.P."/>
        </authorList>
    </citation>
    <scope>NUCLEOTIDE SEQUENCE [LARGE SCALE GENOMIC DNA]</scope>
    <source>
        <strain evidence="2 3">KCTC 42180</strain>
    </source>
</reference>
<sequence>MYLHTKCRATTFAARRQVRILNRHDLTSNAMSFQTRLIAFIALFYLCGHFWLGRWQTALFYGDSNSYYLHTLSLLHYQDVGDYSKTIGSLLQAHPGAADPREDKYGVRQTPTGRYYIKYTLGAPLMEAPFYFLGHCWASLSGHYPADGWSRPYILAVSLSTWFYLMAGFYLLAGLLLRYFPPWAVGLTILTLALGTNLFFHSTYLTMAHGFLFFDYCVLLALSERFYRKPGPGSALLIGAVVGLIALTRAPEVISLLIPLLWGVSSQAQFRERLQFFTAHWHYLGLAAIGLLLAFSPQLAYWQYVSGEWLFNPYQGEGFNFLKPRIHKGWFDFANGWLIYTPVMALSLPGLYLLRRFAPGAILPVALFVFLQAYIHYSYYAWTYFPGLGSRPMVEAYAGLSFGLAALLSLGFRRKATAIPLAVFLLACTGLNLFQTWQMQKGIIWSERGNAAFYLETFGATGPSRNALIAYDLKEVQPDTNRLAFQQRLLAHAFPNSTKEWVAPSGEYDLAPGIPLPQQAAGQWLKITLDARIAPGDEVWNRDLTAVLFLFYENEKGHRKKGRHFRISSHLGNEDFNIWSAGKPGPWQEVSFFIRIPRKAAPGWEMQLVLNNSHNQKLRLRQLAVDWYGPS</sequence>
<dbReference type="OrthoDB" id="136762at2"/>
<keyword evidence="1" id="KW-0472">Membrane</keyword>
<gene>
    <name evidence="2" type="ORF">FRY97_12250</name>
</gene>
<evidence type="ECO:0000256" key="1">
    <source>
        <dbReference type="SAM" id="Phobius"/>
    </source>
</evidence>
<keyword evidence="1" id="KW-0812">Transmembrane</keyword>
<organism evidence="2 3">
    <name type="scientific">Phaeodactylibacter luteus</name>
    <dbReference type="NCBI Taxonomy" id="1564516"/>
    <lineage>
        <taxon>Bacteria</taxon>
        <taxon>Pseudomonadati</taxon>
        <taxon>Bacteroidota</taxon>
        <taxon>Saprospiria</taxon>
        <taxon>Saprospirales</taxon>
        <taxon>Haliscomenobacteraceae</taxon>
        <taxon>Phaeodactylibacter</taxon>
    </lineage>
</organism>
<evidence type="ECO:0000313" key="3">
    <source>
        <dbReference type="Proteomes" id="UP000321580"/>
    </source>
</evidence>
<feature type="transmembrane region" description="Helical" evidence="1">
    <location>
        <begin position="394"/>
        <end position="412"/>
    </location>
</feature>
<feature type="transmembrane region" description="Helical" evidence="1">
    <location>
        <begin position="361"/>
        <end position="382"/>
    </location>
</feature>
<dbReference type="EMBL" id="VOOR01000023">
    <property type="protein sequence ID" value="TXB62842.1"/>
    <property type="molecule type" value="Genomic_DNA"/>
</dbReference>
<proteinExistence type="predicted"/>
<evidence type="ECO:0008006" key="4">
    <source>
        <dbReference type="Google" id="ProtNLM"/>
    </source>
</evidence>
<protein>
    <recommendedName>
        <fullName evidence="4">Glycosyltransferase RgtA/B/C/D-like domain-containing protein</fullName>
    </recommendedName>
</protein>
<feature type="transmembrane region" description="Helical" evidence="1">
    <location>
        <begin position="153"/>
        <end position="177"/>
    </location>
</feature>
<name>A0A5C6RN82_9BACT</name>
<dbReference type="Proteomes" id="UP000321580">
    <property type="component" value="Unassembled WGS sequence"/>
</dbReference>
<accession>A0A5C6RN82</accession>
<feature type="transmembrane region" description="Helical" evidence="1">
    <location>
        <begin position="183"/>
        <end position="200"/>
    </location>
</feature>
<dbReference type="RefSeq" id="WP_147167828.1">
    <property type="nucleotide sequence ID" value="NZ_VOOR01000023.1"/>
</dbReference>
<comment type="caution">
    <text evidence="2">The sequence shown here is derived from an EMBL/GenBank/DDBJ whole genome shotgun (WGS) entry which is preliminary data.</text>
</comment>
<feature type="transmembrane region" description="Helical" evidence="1">
    <location>
        <begin position="33"/>
        <end position="52"/>
    </location>
</feature>
<keyword evidence="1" id="KW-1133">Transmembrane helix</keyword>
<dbReference type="AlphaFoldDB" id="A0A5C6RN82"/>
<feature type="transmembrane region" description="Helical" evidence="1">
    <location>
        <begin position="419"/>
        <end position="437"/>
    </location>
</feature>
<feature type="transmembrane region" description="Helical" evidence="1">
    <location>
        <begin position="283"/>
        <end position="304"/>
    </location>
</feature>
<feature type="transmembrane region" description="Helical" evidence="1">
    <location>
        <begin position="235"/>
        <end position="262"/>
    </location>
</feature>
<evidence type="ECO:0000313" key="2">
    <source>
        <dbReference type="EMBL" id="TXB62842.1"/>
    </source>
</evidence>
<keyword evidence="3" id="KW-1185">Reference proteome</keyword>